<organism evidence="2 3">
    <name type="scientific">Hoylesella oralis ATCC 33269</name>
    <dbReference type="NCBI Taxonomy" id="873533"/>
    <lineage>
        <taxon>Bacteria</taxon>
        <taxon>Pseudomonadati</taxon>
        <taxon>Bacteroidota</taxon>
        <taxon>Bacteroidia</taxon>
        <taxon>Bacteroidales</taxon>
        <taxon>Prevotellaceae</taxon>
        <taxon>Hoylesella</taxon>
    </lineage>
</organism>
<dbReference type="AlphaFoldDB" id="E7RT02"/>
<keyword evidence="1" id="KW-1133">Transmembrane helix</keyword>
<dbReference type="EMBL" id="AEPE02000006">
    <property type="protein sequence ID" value="EFZ36353.1"/>
    <property type="molecule type" value="Genomic_DNA"/>
</dbReference>
<proteinExistence type="predicted"/>
<evidence type="ECO:0000256" key="1">
    <source>
        <dbReference type="SAM" id="Phobius"/>
    </source>
</evidence>
<dbReference type="eggNOG" id="ENOG5033T4A">
    <property type="taxonomic scope" value="Bacteria"/>
</dbReference>
<evidence type="ECO:0000313" key="2">
    <source>
        <dbReference type="EMBL" id="EFZ36353.1"/>
    </source>
</evidence>
<reference evidence="2" key="1">
    <citation type="submission" date="2011-01" db="EMBL/GenBank/DDBJ databases">
        <authorList>
            <person name="Muzny D."/>
            <person name="Qin X."/>
            <person name="Buhay C."/>
            <person name="Dugan-Rocha S."/>
            <person name="Ding Y."/>
            <person name="Chen G."/>
            <person name="Hawes A."/>
            <person name="Holder M."/>
            <person name="Jhangiani S."/>
            <person name="Johnson A."/>
            <person name="Khan Z."/>
            <person name="Li Z."/>
            <person name="Liu W."/>
            <person name="Liu X."/>
            <person name="Perez L."/>
            <person name="Shen H."/>
            <person name="Wang Q."/>
            <person name="Watt J."/>
            <person name="Xi L."/>
            <person name="Xin Y."/>
            <person name="Zhou J."/>
            <person name="Deng J."/>
            <person name="Jiang H."/>
            <person name="Liu Y."/>
            <person name="Qu J."/>
            <person name="Song X.-Z."/>
            <person name="Zhang L."/>
            <person name="Villasana D."/>
            <person name="Johnson A."/>
            <person name="Liu J."/>
            <person name="Liyanage D."/>
            <person name="Lorensuhewa L."/>
            <person name="Robinson T."/>
            <person name="Song A."/>
            <person name="Song B.-B."/>
            <person name="Dinh H."/>
            <person name="Thornton R."/>
            <person name="Coyle M."/>
            <person name="Francisco L."/>
            <person name="Jackson L."/>
            <person name="Javaid M."/>
            <person name="Korchina V."/>
            <person name="Kovar C."/>
            <person name="Mata R."/>
            <person name="Mathew T."/>
            <person name="Ngo R."/>
            <person name="Nguyen L."/>
            <person name="Nguyen N."/>
            <person name="Okwuonu G."/>
            <person name="Ongeri F."/>
            <person name="Pham C."/>
            <person name="Simmons D."/>
            <person name="Wilczek-Boney K."/>
            <person name="Hale W."/>
            <person name="Jakkamsetti A."/>
            <person name="Pham P."/>
            <person name="Ruth R."/>
            <person name="San Lucas F."/>
            <person name="Warren J."/>
            <person name="Zhang J."/>
            <person name="Zhao Z."/>
            <person name="Zhou C."/>
            <person name="Zhu D."/>
            <person name="Lee S."/>
            <person name="Bess C."/>
            <person name="Blankenburg K."/>
            <person name="Forbes L."/>
            <person name="Fu Q."/>
            <person name="Gubbala S."/>
            <person name="Hirani K."/>
            <person name="Jayaseelan J.C."/>
            <person name="Lara F."/>
            <person name="Munidasa M."/>
            <person name="Palculict T."/>
            <person name="Patil S."/>
            <person name="Pu L.-L."/>
            <person name="Saada N."/>
            <person name="Tang L."/>
            <person name="Weissenberger G."/>
            <person name="Zhu Y."/>
            <person name="Hemphill L."/>
            <person name="Shang Y."/>
            <person name="Youmans B."/>
            <person name="Ayvaz T."/>
            <person name="Ross M."/>
            <person name="Santibanez J."/>
            <person name="Aqrawi P."/>
            <person name="Gross S."/>
            <person name="Joshi V."/>
            <person name="Fowler G."/>
            <person name="Nazareth L."/>
            <person name="Reid J."/>
            <person name="Worley K."/>
            <person name="Petrosino J."/>
            <person name="Highlander S."/>
            <person name="Gibbs R."/>
        </authorList>
    </citation>
    <scope>NUCLEOTIDE SEQUENCE [LARGE SCALE GENOMIC DNA]</scope>
    <source>
        <strain evidence="2">ATCC 33269</strain>
    </source>
</reference>
<feature type="transmembrane region" description="Helical" evidence="1">
    <location>
        <begin position="94"/>
        <end position="112"/>
    </location>
</feature>
<dbReference type="HOGENOM" id="CLU_136626_1_0_10"/>
<protein>
    <submittedName>
        <fullName evidence="2">Uncharacterized protein</fullName>
    </submittedName>
</protein>
<name>E7RT02_9BACT</name>
<dbReference type="Proteomes" id="UP000005580">
    <property type="component" value="Unassembled WGS sequence"/>
</dbReference>
<dbReference type="STRING" id="28134.SAMN05444288_0909"/>
<gene>
    <name evidence="2" type="ORF">HMPREF0663_12420</name>
</gene>
<evidence type="ECO:0000313" key="3">
    <source>
        <dbReference type="Proteomes" id="UP000005580"/>
    </source>
</evidence>
<sequence>MIVILFENDILLSGEWAADKPCEFTVLSVMELLTIITIPLSLRLFKFKRVNRDLTTSDNREIQLTKWGLIRLSMLCFPMLVNTLFYYLFMNVAFGYMGIILFLCLFFIVPTTDRCIEETTLKEE</sequence>
<keyword evidence="1" id="KW-0472">Membrane</keyword>
<feature type="transmembrane region" description="Helical" evidence="1">
    <location>
        <begin position="69"/>
        <end position="88"/>
    </location>
</feature>
<keyword evidence="3" id="KW-1185">Reference proteome</keyword>
<comment type="caution">
    <text evidence="2">The sequence shown here is derived from an EMBL/GenBank/DDBJ whole genome shotgun (WGS) entry which is preliminary data.</text>
</comment>
<feature type="transmembrane region" description="Helical" evidence="1">
    <location>
        <begin position="24"/>
        <end position="45"/>
    </location>
</feature>
<accession>E7RT02</accession>
<keyword evidence="1" id="KW-0812">Transmembrane</keyword>